<dbReference type="GO" id="GO:0008010">
    <property type="term" value="F:structural constituent of chitin-based larval cuticle"/>
    <property type="evidence" value="ECO:0007669"/>
    <property type="project" value="TreeGrafter"/>
</dbReference>
<dbReference type="InterPro" id="IPR050468">
    <property type="entry name" value="Cuticle_Struct_Prot"/>
</dbReference>
<evidence type="ECO:0000313" key="4">
    <source>
        <dbReference type="Proteomes" id="UP000215335"/>
    </source>
</evidence>
<name>A0A232EGQ1_9HYME</name>
<evidence type="ECO:0000313" key="3">
    <source>
        <dbReference type="EMBL" id="OXU17513.1"/>
    </source>
</evidence>
<proteinExistence type="predicted"/>
<dbReference type="PRINTS" id="PR00947">
    <property type="entry name" value="CUTICLE"/>
</dbReference>
<evidence type="ECO:0000256" key="1">
    <source>
        <dbReference type="ARBA" id="ARBA00022460"/>
    </source>
</evidence>
<dbReference type="AlphaFoldDB" id="A0A232EGQ1"/>
<reference evidence="3 4" key="1">
    <citation type="journal article" date="2017" name="Curr. Biol.">
        <title>The Evolution of Venom by Co-option of Single-Copy Genes.</title>
        <authorList>
            <person name="Martinson E.O."/>
            <person name="Mrinalini"/>
            <person name="Kelkar Y.D."/>
            <person name="Chang C.H."/>
            <person name="Werren J.H."/>
        </authorList>
    </citation>
    <scope>NUCLEOTIDE SEQUENCE [LARGE SCALE GENOMIC DNA]</scope>
    <source>
        <strain evidence="3 4">Alberta</strain>
        <tissue evidence="3">Whole body</tissue>
    </source>
</reference>
<dbReference type="PANTHER" id="PTHR10380">
    <property type="entry name" value="CUTICLE PROTEIN"/>
    <property type="match status" value="1"/>
</dbReference>
<dbReference type="Proteomes" id="UP000215335">
    <property type="component" value="Unassembled WGS sequence"/>
</dbReference>
<dbReference type="Pfam" id="PF00379">
    <property type="entry name" value="Chitin_bind_4"/>
    <property type="match status" value="1"/>
</dbReference>
<keyword evidence="1 2" id="KW-0193">Cuticle</keyword>
<organism evidence="3 4">
    <name type="scientific">Trichomalopsis sarcophagae</name>
    <dbReference type="NCBI Taxonomy" id="543379"/>
    <lineage>
        <taxon>Eukaryota</taxon>
        <taxon>Metazoa</taxon>
        <taxon>Ecdysozoa</taxon>
        <taxon>Arthropoda</taxon>
        <taxon>Hexapoda</taxon>
        <taxon>Insecta</taxon>
        <taxon>Pterygota</taxon>
        <taxon>Neoptera</taxon>
        <taxon>Endopterygota</taxon>
        <taxon>Hymenoptera</taxon>
        <taxon>Apocrita</taxon>
        <taxon>Proctotrupomorpha</taxon>
        <taxon>Chalcidoidea</taxon>
        <taxon>Pteromalidae</taxon>
        <taxon>Pteromalinae</taxon>
        <taxon>Trichomalopsis</taxon>
    </lineage>
</organism>
<dbReference type="EMBL" id="NNAY01004725">
    <property type="protein sequence ID" value="OXU17513.1"/>
    <property type="molecule type" value="Genomic_DNA"/>
</dbReference>
<evidence type="ECO:0000256" key="2">
    <source>
        <dbReference type="PROSITE-ProRule" id="PRU00497"/>
    </source>
</evidence>
<dbReference type="PROSITE" id="PS51155">
    <property type="entry name" value="CHIT_BIND_RR_2"/>
    <property type="match status" value="1"/>
</dbReference>
<protein>
    <submittedName>
        <fullName evidence="3">Uncharacterized protein</fullName>
    </submittedName>
</protein>
<gene>
    <name evidence="3" type="ORF">TSAR_015528</name>
</gene>
<dbReference type="OrthoDB" id="7255276at2759"/>
<dbReference type="STRING" id="543379.A0A232EGQ1"/>
<dbReference type="GO" id="GO:0062129">
    <property type="term" value="C:chitin-based extracellular matrix"/>
    <property type="evidence" value="ECO:0007669"/>
    <property type="project" value="TreeGrafter"/>
</dbReference>
<sequence>MGNREMLMRGPWVENEYKIARACNCQHIQSSGSPSIQNSSSSNSNQNSNMKTIVVFAALVAVTLAAVPRRRQVSPPGSETIVLKEQLHDNIGLDGYQYSYELSDGSAKQESSQIEVRGNEDATNRVTGSYRWVDELGQEYVITYVADENGFQPQGAHLPTPPSAL</sequence>
<keyword evidence="4" id="KW-1185">Reference proteome</keyword>
<dbReference type="PANTHER" id="PTHR10380:SF218">
    <property type="entry name" value="ADULT CUTICLE PROTEIN 65AA-RELATED"/>
    <property type="match status" value="1"/>
</dbReference>
<comment type="caution">
    <text evidence="3">The sequence shown here is derived from an EMBL/GenBank/DDBJ whole genome shotgun (WGS) entry which is preliminary data.</text>
</comment>
<accession>A0A232EGQ1</accession>
<dbReference type="InterPro" id="IPR000618">
    <property type="entry name" value="Insect_cuticle"/>
</dbReference>